<keyword evidence="2" id="KW-1134">Transmembrane beta strand</keyword>
<proteinExistence type="predicted"/>
<dbReference type="GO" id="GO:1990281">
    <property type="term" value="C:efflux pump complex"/>
    <property type="evidence" value="ECO:0007669"/>
    <property type="project" value="TreeGrafter"/>
</dbReference>
<evidence type="ECO:0000256" key="2">
    <source>
        <dbReference type="ARBA" id="ARBA00022452"/>
    </source>
</evidence>
<evidence type="ECO:0000256" key="1">
    <source>
        <dbReference type="ARBA" id="ARBA00004442"/>
    </source>
</evidence>
<reference evidence="9" key="1">
    <citation type="submission" date="2016-02" db="EMBL/GenBank/DDBJ databases">
        <authorList>
            <person name="Holder M.E."/>
            <person name="Ajami N.J."/>
            <person name="Petrosino J.F."/>
        </authorList>
    </citation>
    <scope>NUCLEOTIDE SEQUENCE [LARGE SCALE GENOMIC DNA]</scope>
    <source>
        <strain evidence="9">DSM 12838</strain>
    </source>
</reference>
<feature type="coiled-coil region" evidence="6">
    <location>
        <begin position="189"/>
        <end position="258"/>
    </location>
</feature>
<gene>
    <name evidence="8" type="ORF">AXF15_02190</name>
</gene>
<name>A0A0X8JNL9_9BACT</name>
<dbReference type="SUPFAM" id="SSF56954">
    <property type="entry name" value="Outer membrane efflux proteins (OEP)"/>
    <property type="match status" value="1"/>
</dbReference>
<evidence type="ECO:0000256" key="7">
    <source>
        <dbReference type="SAM" id="SignalP"/>
    </source>
</evidence>
<sequence length="514" mass="57986">MFRILKTVVLLLGCAFLATGCAIKPKAITAVEAEETAVLLQDRVRIPQEPLPETLTLDEAIARVLKYNLEHRLKMFEVSLRQRQYDLSMFDLLPELTARGEADHRSNWDASVSRNLRTGVKSTDYSTSEDRDKVTGELALSWNILDVGVSYYTLHQQANRFLIAKEQQRKVVQDLVSETRTAFFKVLVAQQLQGDIRKVLEQAEEALSTARTVESERLRPLEEVLTYQKNLLQMIRQMEDLAHELSLAKVELAALMNLPSDHLPRLAPPAWYGLVRDLDLTREQMENYAFSHRPEIFEWGYQRRITALEAKKAILDLVPGIGISLSANYDSNSFDLHSTWQQASVHVAYNLMNLVKWPTKKKMLAVQEEMDEAQGLAMGMAVLAQVNLAAQQHDFAAQAVNRAKILADVEERLKVLATRKVSQGQGMRLDVIQKSMSAITSRMNREQSFINYYQSLNNLFTALGVDYLDYAGLPRDLRGLTDTVAGVNHKLWGGGDFSSLLALPAPTVVTEEAQ</sequence>
<keyword evidence="9" id="KW-1185">Reference proteome</keyword>
<dbReference type="STRING" id="888061.AXF15_02190"/>
<keyword evidence="3" id="KW-0812">Transmembrane</keyword>
<dbReference type="AlphaFoldDB" id="A0A0X8JNL9"/>
<dbReference type="Proteomes" id="UP000063964">
    <property type="component" value="Chromosome"/>
</dbReference>
<organism evidence="8 9">
    <name type="scientific">Desulfomicrobium orale DSM 12838</name>
    <dbReference type="NCBI Taxonomy" id="888061"/>
    <lineage>
        <taxon>Bacteria</taxon>
        <taxon>Pseudomonadati</taxon>
        <taxon>Thermodesulfobacteriota</taxon>
        <taxon>Desulfovibrionia</taxon>
        <taxon>Desulfovibrionales</taxon>
        <taxon>Desulfomicrobiaceae</taxon>
        <taxon>Desulfomicrobium</taxon>
    </lineage>
</organism>
<dbReference type="InterPro" id="IPR051906">
    <property type="entry name" value="TolC-like"/>
</dbReference>
<keyword evidence="7" id="KW-0732">Signal</keyword>
<protein>
    <recommendedName>
        <fullName evidence="10">Transporter</fullName>
    </recommendedName>
</protein>
<dbReference type="PANTHER" id="PTHR30026">
    <property type="entry name" value="OUTER MEMBRANE PROTEIN TOLC"/>
    <property type="match status" value="1"/>
</dbReference>
<feature type="signal peptide" evidence="7">
    <location>
        <begin position="1"/>
        <end position="20"/>
    </location>
</feature>
<evidence type="ECO:0000256" key="5">
    <source>
        <dbReference type="ARBA" id="ARBA00023237"/>
    </source>
</evidence>
<evidence type="ECO:0000313" key="9">
    <source>
        <dbReference type="Proteomes" id="UP000063964"/>
    </source>
</evidence>
<dbReference type="KEGG" id="doa:AXF15_02190"/>
<dbReference type="GO" id="GO:0015288">
    <property type="term" value="F:porin activity"/>
    <property type="evidence" value="ECO:0007669"/>
    <property type="project" value="TreeGrafter"/>
</dbReference>
<dbReference type="GO" id="GO:0015562">
    <property type="term" value="F:efflux transmembrane transporter activity"/>
    <property type="evidence" value="ECO:0007669"/>
    <property type="project" value="InterPro"/>
</dbReference>
<dbReference type="EMBL" id="CP014230">
    <property type="protein sequence ID" value="AMD92032.1"/>
    <property type="molecule type" value="Genomic_DNA"/>
</dbReference>
<feature type="chain" id="PRO_5007067574" description="Transporter" evidence="7">
    <location>
        <begin position="21"/>
        <end position="514"/>
    </location>
</feature>
<keyword evidence="4" id="KW-0472">Membrane</keyword>
<dbReference type="GO" id="GO:0009279">
    <property type="term" value="C:cell outer membrane"/>
    <property type="evidence" value="ECO:0007669"/>
    <property type="project" value="UniProtKB-SubCell"/>
</dbReference>
<evidence type="ECO:0000256" key="4">
    <source>
        <dbReference type="ARBA" id="ARBA00023136"/>
    </source>
</evidence>
<dbReference type="RefSeq" id="WP_066602699.1">
    <property type="nucleotide sequence ID" value="NZ_CP014230.1"/>
</dbReference>
<keyword evidence="6" id="KW-0175">Coiled coil</keyword>
<accession>A0A0X8JNL9</accession>
<keyword evidence="5" id="KW-0998">Cell outer membrane</keyword>
<evidence type="ECO:0000256" key="3">
    <source>
        <dbReference type="ARBA" id="ARBA00022692"/>
    </source>
</evidence>
<dbReference type="PANTHER" id="PTHR30026:SF20">
    <property type="entry name" value="OUTER MEMBRANE PROTEIN TOLC"/>
    <property type="match status" value="1"/>
</dbReference>
<dbReference type="Gene3D" id="1.20.1600.10">
    <property type="entry name" value="Outer membrane efflux proteins (OEP)"/>
    <property type="match status" value="1"/>
</dbReference>
<evidence type="ECO:0008006" key="10">
    <source>
        <dbReference type="Google" id="ProtNLM"/>
    </source>
</evidence>
<evidence type="ECO:0000256" key="6">
    <source>
        <dbReference type="SAM" id="Coils"/>
    </source>
</evidence>
<comment type="subcellular location">
    <subcellularLocation>
        <location evidence="1">Cell outer membrane</location>
    </subcellularLocation>
</comment>
<evidence type="ECO:0000313" key="8">
    <source>
        <dbReference type="EMBL" id="AMD92032.1"/>
    </source>
</evidence>
<dbReference type="PROSITE" id="PS51257">
    <property type="entry name" value="PROKAR_LIPOPROTEIN"/>
    <property type="match status" value="1"/>
</dbReference>